<name>A0A0C5C061_9ARCH</name>
<sequence length="27" mass="3106">MSLPIHPNVSTKNIEYIAKTVRDLVHE</sequence>
<reference evidence="1 2" key="3">
    <citation type="journal article" date="2019" name="Int. J. Syst. Evol. Microbiol.">
        <title>Nitrosopumilus adriaticus sp. nov. and Nitrosopumilus piranensis sp. nov., two ammonia-oxidizing archaea from the Adriatic Sea and members of the class Nitrososphaeria.</title>
        <authorList>
            <person name="Bayer B."/>
            <person name="Vojvoda J."/>
            <person name="Reinthaler T."/>
            <person name="Reyes C."/>
            <person name="Pinto M."/>
            <person name="Herndl G.J."/>
        </authorList>
    </citation>
    <scope>NUCLEOTIDE SEQUENCE [LARGE SCALE GENOMIC DNA]</scope>
    <source>
        <strain evidence="1 2">D3C</strain>
    </source>
</reference>
<accession>A0A0C5C061</accession>
<keyword evidence="2" id="KW-1185">Reference proteome</keyword>
<proteinExistence type="predicted"/>
<reference evidence="2" key="1">
    <citation type="submission" date="2015-02" db="EMBL/GenBank/DDBJ databases">
        <title>Characterization of two novel Thaumarchaeota isolated from the Northern Adriatic Sea.</title>
        <authorList>
            <person name="Bayer B."/>
            <person name="Vojvoda J."/>
            <person name="Offre P."/>
            <person name="Srivastava A."/>
            <person name="Elisabeth N."/>
            <person name="Garcia J.A.L."/>
            <person name="Schleper C."/>
            <person name="Herndl G.J."/>
        </authorList>
    </citation>
    <scope>NUCLEOTIDE SEQUENCE [LARGE SCALE GENOMIC DNA]</scope>
    <source>
        <strain evidence="2">D3C</strain>
    </source>
</reference>
<reference evidence="1 2" key="2">
    <citation type="journal article" date="2016" name="ISME J.">
        <title>Physiological and genomic characterization of two novel marine thaumarchaeal strains indicates niche differentiation.</title>
        <authorList>
            <person name="Bayer B."/>
            <person name="Vojvoda J."/>
            <person name="Offre P."/>
            <person name="Alves R.J."/>
            <person name="Elisabeth N.H."/>
            <person name="Garcia J.A."/>
            <person name="Volland J.M."/>
            <person name="Srivastava A."/>
            <person name="Schleper C."/>
            <person name="Herndl G.J."/>
        </authorList>
    </citation>
    <scope>NUCLEOTIDE SEQUENCE [LARGE SCALE GENOMIC DNA]</scope>
    <source>
        <strain evidence="1 2">D3C</strain>
    </source>
</reference>
<dbReference type="AlphaFoldDB" id="A0A0C5C061"/>
<protein>
    <submittedName>
        <fullName evidence="1">Uncharacterized protein</fullName>
    </submittedName>
</protein>
<evidence type="ECO:0000313" key="2">
    <source>
        <dbReference type="Proteomes" id="UP000032027"/>
    </source>
</evidence>
<dbReference type="EMBL" id="CP010868">
    <property type="protein sequence ID" value="AJM92680.1"/>
    <property type="molecule type" value="Genomic_DNA"/>
</dbReference>
<dbReference type="PATRIC" id="fig|1582439.9.peg.1517"/>
<evidence type="ECO:0000313" key="1">
    <source>
        <dbReference type="EMBL" id="AJM92680.1"/>
    </source>
</evidence>
<gene>
    <name evidence="1" type="ORF">NPIRD3C_1468</name>
</gene>
<organism evidence="1 2">
    <name type="scientific">Nitrosopumilus piranensis</name>
    <dbReference type="NCBI Taxonomy" id="1582439"/>
    <lineage>
        <taxon>Archaea</taxon>
        <taxon>Nitrososphaerota</taxon>
        <taxon>Nitrososphaeria</taxon>
        <taxon>Nitrosopumilales</taxon>
        <taxon>Nitrosopumilaceae</taxon>
        <taxon>Nitrosopumilus</taxon>
    </lineage>
</organism>
<dbReference type="KEGG" id="nid:NPIRD3C_1468"/>
<dbReference type="HOGENOM" id="CLU_3414446_0_0_2"/>
<dbReference type="Proteomes" id="UP000032027">
    <property type="component" value="Chromosome"/>
</dbReference>
<dbReference type="STRING" id="1582439.NPIRD3C_1468"/>